<comment type="caution">
    <text evidence="2">The sequence shown here is derived from an EMBL/GenBank/DDBJ whole genome shotgun (WGS) entry which is preliminary data.</text>
</comment>
<organism evidence="2 3">
    <name type="scientific">Billgrantia ethanolica</name>
    <dbReference type="NCBI Taxonomy" id="2733486"/>
    <lineage>
        <taxon>Bacteria</taxon>
        <taxon>Pseudomonadati</taxon>
        <taxon>Pseudomonadota</taxon>
        <taxon>Gammaproteobacteria</taxon>
        <taxon>Oceanospirillales</taxon>
        <taxon>Halomonadaceae</taxon>
        <taxon>Billgrantia</taxon>
    </lineage>
</organism>
<reference evidence="2 3" key="1">
    <citation type="journal article" date="2021" name="Front. Microbiol.">
        <title>Aerobic Denitrification and Heterotrophic Sulfur Oxidation in the Genus Halomonas Revealed by Six Novel Species Characterizations and Genome-Based Analysis.</title>
        <authorList>
            <person name="Wang L."/>
            <person name="Shao Z."/>
        </authorList>
    </citation>
    <scope>NUCLEOTIDE SEQUENCE [LARGE SCALE GENOMIC DNA]</scope>
    <source>
        <strain evidence="2 3">MCCC 1A11081</strain>
    </source>
</reference>
<evidence type="ECO:0000313" key="2">
    <source>
        <dbReference type="EMBL" id="MCE8005291.1"/>
    </source>
</evidence>
<dbReference type="EMBL" id="JABFTX010000006">
    <property type="protein sequence ID" value="MCE8005291.1"/>
    <property type="molecule type" value="Genomic_DNA"/>
</dbReference>
<evidence type="ECO:0000313" key="3">
    <source>
        <dbReference type="Proteomes" id="UP001320168"/>
    </source>
</evidence>
<proteinExistence type="predicted"/>
<dbReference type="RefSeq" id="WP_234271795.1">
    <property type="nucleotide sequence ID" value="NZ_JABFTX010000006.1"/>
</dbReference>
<dbReference type="Proteomes" id="UP001320168">
    <property type="component" value="Unassembled WGS sequence"/>
</dbReference>
<accession>A0ABS9A8Y2</accession>
<sequence length="101" mass="10573">MANGNNQNDTLQSTKRLLKGSAAFTSALLFGNRDTGSKGLLWTLGAAAGAAVAGASKTLASPPPDAASKEEVDEEWEGWSCRNGIDGPGYYHGPFRVDDDE</sequence>
<feature type="region of interest" description="Disordered" evidence="1">
    <location>
        <begin position="54"/>
        <end position="101"/>
    </location>
</feature>
<gene>
    <name evidence="2" type="ORF">HOP53_20875</name>
</gene>
<protein>
    <submittedName>
        <fullName evidence="2">Uncharacterized protein</fullName>
    </submittedName>
</protein>
<evidence type="ECO:0000256" key="1">
    <source>
        <dbReference type="SAM" id="MobiDB-lite"/>
    </source>
</evidence>
<keyword evidence="3" id="KW-1185">Reference proteome</keyword>
<name>A0ABS9A8Y2_9GAMM</name>